<evidence type="ECO:0000313" key="3">
    <source>
        <dbReference type="EMBL" id="CCO19541.1"/>
    </source>
</evidence>
<dbReference type="OrthoDB" id="566238at2759"/>
<feature type="region of interest" description="Disordered" evidence="1">
    <location>
        <begin position="1"/>
        <end position="23"/>
    </location>
</feature>
<dbReference type="AlphaFoldDB" id="K8ENA6"/>
<sequence length="154" mass="16687">MTTPITKAATTSASSDEEARKPGVASNAEMLNFLEQNQDLSKIVIVDARNPDFSVEPSDELYGSINGKFPIADCGTEKRPNAINVPFDRTKKALSGSNVDILQTFEKDRAIITHCGGGGRGQKSKEWLEKEGFTNVVNGGGPQVSELWDMFGHL</sequence>
<dbReference type="eggNOG" id="ENOG502S5PG">
    <property type="taxonomic scope" value="Eukaryota"/>
</dbReference>
<dbReference type="InterPro" id="IPR036873">
    <property type="entry name" value="Rhodanese-like_dom_sf"/>
</dbReference>
<dbReference type="GeneID" id="19011729"/>
<dbReference type="RefSeq" id="XP_007509084.1">
    <property type="nucleotide sequence ID" value="XM_007509022.1"/>
</dbReference>
<feature type="compositionally biased region" description="Low complexity" evidence="1">
    <location>
        <begin position="1"/>
        <end position="14"/>
    </location>
</feature>
<reference evidence="3 4" key="1">
    <citation type="submission" date="2011-10" db="EMBL/GenBank/DDBJ databases">
        <authorList>
            <person name="Genoscope - CEA"/>
        </authorList>
    </citation>
    <scope>NUCLEOTIDE SEQUENCE [LARGE SCALE GENOMIC DNA]</scope>
    <source>
        <strain evidence="3 4">RCC 1105</strain>
    </source>
</reference>
<dbReference type="InterPro" id="IPR001763">
    <property type="entry name" value="Rhodanese-like_dom"/>
</dbReference>
<proteinExistence type="predicted"/>
<feature type="domain" description="Rhodanese" evidence="2">
    <location>
        <begin position="39"/>
        <end position="145"/>
    </location>
</feature>
<dbReference type="Pfam" id="PF00581">
    <property type="entry name" value="Rhodanese"/>
    <property type="match status" value="1"/>
</dbReference>
<dbReference type="PROSITE" id="PS50206">
    <property type="entry name" value="RHODANESE_3"/>
    <property type="match status" value="1"/>
</dbReference>
<dbReference type="SMART" id="SM00450">
    <property type="entry name" value="RHOD"/>
    <property type="match status" value="1"/>
</dbReference>
<dbReference type="EMBL" id="FO082265">
    <property type="protein sequence ID" value="CCO19541.1"/>
    <property type="molecule type" value="Genomic_DNA"/>
</dbReference>
<dbReference type="SUPFAM" id="SSF52821">
    <property type="entry name" value="Rhodanese/Cell cycle control phosphatase"/>
    <property type="match status" value="1"/>
</dbReference>
<keyword evidence="4" id="KW-1185">Reference proteome</keyword>
<dbReference type="Gene3D" id="3.40.250.10">
    <property type="entry name" value="Rhodanese-like domain"/>
    <property type="match status" value="1"/>
</dbReference>
<protein>
    <recommendedName>
        <fullName evidence="2">Rhodanese domain-containing protein</fullName>
    </recommendedName>
</protein>
<organism evidence="3 4">
    <name type="scientific">Bathycoccus prasinos</name>
    <dbReference type="NCBI Taxonomy" id="41875"/>
    <lineage>
        <taxon>Eukaryota</taxon>
        <taxon>Viridiplantae</taxon>
        <taxon>Chlorophyta</taxon>
        <taxon>Mamiellophyceae</taxon>
        <taxon>Mamiellales</taxon>
        <taxon>Bathycoccaceae</taxon>
        <taxon>Bathycoccus</taxon>
    </lineage>
</organism>
<dbReference type="KEGG" id="bpg:Bathy14g00340"/>
<evidence type="ECO:0000256" key="1">
    <source>
        <dbReference type="SAM" id="MobiDB-lite"/>
    </source>
</evidence>
<evidence type="ECO:0000313" key="4">
    <source>
        <dbReference type="Proteomes" id="UP000198341"/>
    </source>
</evidence>
<accession>K8ENA6</accession>
<dbReference type="CDD" id="cd00158">
    <property type="entry name" value="RHOD"/>
    <property type="match status" value="1"/>
</dbReference>
<gene>
    <name evidence="3" type="ordered locus">Bathy14g00340</name>
</gene>
<name>K8ENA6_9CHLO</name>
<evidence type="ECO:0000259" key="2">
    <source>
        <dbReference type="PROSITE" id="PS50206"/>
    </source>
</evidence>
<dbReference type="Proteomes" id="UP000198341">
    <property type="component" value="Chromosome 14"/>
</dbReference>